<protein>
    <submittedName>
        <fullName evidence="1">Uncharacterized protein</fullName>
    </submittedName>
</protein>
<proteinExistence type="predicted"/>
<dbReference type="EMBL" id="HACG01052114">
    <property type="protein sequence ID" value="CEK98985.1"/>
    <property type="molecule type" value="Transcribed_RNA"/>
</dbReference>
<reference evidence="1" key="1">
    <citation type="submission" date="2014-12" db="EMBL/GenBank/DDBJ databases">
        <title>Insight into the proteome of Arion vulgaris.</title>
        <authorList>
            <person name="Aradska J."/>
            <person name="Bulat T."/>
            <person name="Smidak R."/>
            <person name="Sarate P."/>
            <person name="Gangsoo J."/>
            <person name="Sialana F."/>
            <person name="Bilban M."/>
            <person name="Lubec G."/>
        </authorList>
    </citation>
    <scope>NUCLEOTIDE SEQUENCE</scope>
    <source>
        <tissue evidence="1">Skin</tissue>
    </source>
</reference>
<gene>
    <name evidence="1" type="primary">ORF220132</name>
</gene>
<name>A0A0B7C3J0_9EUPU</name>
<evidence type="ECO:0000313" key="1">
    <source>
        <dbReference type="EMBL" id="CEK98985.1"/>
    </source>
</evidence>
<dbReference type="AlphaFoldDB" id="A0A0B7C3J0"/>
<feature type="non-terminal residue" evidence="1">
    <location>
        <position position="1"/>
    </location>
</feature>
<accession>A0A0B7C3J0</accession>
<sequence length="73" mass="8267">SKQETMDVGGPLQPTFDVEIAYDDESIEQFAVKSIIQSIVVHLKTILLQVFYKHLFTIKNSIASNSSYSYLLN</sequence>
<organism evidence="1">
    <name type="scientific">Arion vulgaris</name>
    <dbReference type="NCBI Taxonomy" id="1028688"/>
    <lineage>
        <taxon>Eukaryota</taxon>
        <taxon>Metazoa</taxon>
        <taxon>Spiralia</taxon>
        <taxon>Lophotrochozoa</taxon>
        <taxon>Mollusca</taxon>
        <taxon>Gastropoda</taxon>
        <taxon>Heterobranchia</taxon>
        <taxon>Euthyneura</taxon>
        <taxon>Panpulmonata</taxon>
        <taxon>Eupulmonata</taxon>
        <taxon>Stylommatophora</taxon>
        <taxon>Helicina</taxon>
        <taxon>Arionoidea</taxon>
        <taxon>Arionidae</taxon>
        <taxon>Arion</taxon>
    </lineage>
</organism>